<dbReference type="EMBL" id="AHZU02001703">
    <property type="protein sequence ID" value="KFG29691.1"/>
    <property type="molecule type" value="Genomic_DNA"/>
</dbReference>
<comment type="caution">
    <text evidence="1">The sequence shown here is derived from an EMBL/GenBank/DDBJ whole genome shotgun (WGS) entry which is preliminary data.</text>
</comment>
<protein>
    <submittedName>
        <fullName evidence="1">Uncharacterized protein</fullName>
    </submittedName>
</protein>
<evidence type="ECO:0000313" key="2">
    <source>
        <dbReference type="Proteomes" id="UP000028837"/>
    </source>
</evidence>
<accession>A0A086JC23</accession>
<evidence type="ECO:0000313" key="1">
    <source>
        <dbReference type="EMBL" id="KFG29691.1"/>
    </source>
</evidence>
<name>A0A086JC23_TOXGO</name>
<dbReference type="AlphaFoldDB" id="A0A086JC23"/>
<proteinExistence type="predicted"/>
<organism evidence="1 2">
    <name type="scientific">Toxoplasma gondii GAB2-2007-GAL-DOM2</name>
    <dbReference type="NCBI Taxonomy" id="1130820"/>
    <lineage>
        <taxon>Eukaryota</taxon>
        <taxon>Sar</taxon>
        <taxon>Alveolata</taxon>
        <taxon>Apicomplexa</taxon>
        <taxon>Conoidasida</taxon>
        <taxon>Coccidia</taxon>
        <taxon>Eucoccidiorida</taxon>
        <taxon>Eimeriorina</taxon>
        <taxon>Sarcocystidae</taxon>
        <taxon>Toxoplasma</taxon>
    </lineage>
</organism>
<dbReference type="VEuPathDB" id="ToxoDB:TGDOM2_252410"/>
<sequence>MRIDALRLRARFRKKRLYTHGGFRGSRLSGNERPASFLRFLFPLSVQSLIAHLQRRLSAATLSDQGPLPSQSATVSVRCGGSSRRPCFLFSPECGCAALECTHRPALPPLPVSDHSRLPPLCVSRILLTFLCLEEANGLCPQSTWTCVVYAFSRGVPLSSSRGFSL</sequence>
<dbReference type="Proteomes" id="UP000028837">
    <property type="component" value="Unassembled WGS sequence"/>
</dbReference>
<reference evidence="1 2" key="1">
    <citation type="submission" date="2014-02" db="EMBL/GenBank/DDBJ databases">
        <authorList>
            <person name="Sibley D."/>
            <person name="Venepally P."/>
            <person name="Karamycheva S."/>
            <person name="Hadjithomas M."/>
            <person name="Khan A."/>
            <person name="Brunk B."/>
            <person name="Roos D."/>
            <person name="Caler E."/>
            <person name="Lorenzi H."/>
        </authorList>
    </citation>
    <scope>NUCLEOTIDE SEQUENCE [LARGE SCALE GENOMIC DNA]</scope>
    <source>
        <strain evidence="1 2">GAB2-2007-GAL-DOM2</strain>
    </source>
</reference>
<dbReference type="OrthoDB" id="10541120at2759"/>
<gene>
    <name evidence="1" type="ORF">TGDOM2_252410</name>
</gene>